<dbReference type="EMBL" id="OU963866">
    <property type="protein sequence ID" value="CAH0389877.1"/>
    <property type="molecule type" value="Genomic_DNA"/>
</dbReference>
<comment type="subcellular location">
    <subcellularLocation>
        <location evidence="1">Membrane</location>
        <topology evidence="1">Multi-pass membrane protein</topology>
    </subcellularLocation>
</comment>
<evidence type="ECO:0000313" key="10">
    <source>
        <dbReference type="EMBL" id="CAH0389877.1"/>
    </source>
</evidence>
<feature type="transmembrane region" description="Helical" evidence="8">
    <location>
        <begin position="186"/>
        <end position="205"/>
    </location>
</feature>
<dbReference type="PANTHER" id="PTHR31247">
    <property type="entry name" value="TRANSMEMBRANE PROTEIN 198 FAMILY MEMBER"/>
    <property type="match status" value="1"/>
</dbReference>
<feature type="compositionally biased region" description="Basic and acidic residues" evidence="7">
    <location>
        <begin position="355"/>
        <end position="368"/>
    </location>
</feature>
<feature type="transmembrane region" description="Helical" evidence="8">
    <location>
        <begin position="130"/>
        <end position="148"/>
    </location>
</feature>
<feature type="region of interest" description="Disordered" evidence="7">
    <location>
        <begin position="349"/>
        <end position="368"/>
    </location>
</feature>
<comment type="similarity">
    <text evidence="2">Belongs to the TMEM198 family.</text>
</comment>
<dbReference type="PANTHER" id="PTHR31247:SF5">
    <property type="entry name" value="DUF4203 DOMAIN-CONTAINING PROTEIN"/>
    <property type="match status" value="1"/>
</dbReference>
<evidence type="ECO:0000256" key="8">
    <source>
        <dbReference type="SAM" id="Phobius"/>
    </source>
</evidence>
<evidence type="ECO:0000256" key="6">
    <source>
        <dbReference type="ARBA" id="ARBA00049737"/>
    </source>
</evidence>
<evidence type="ECO:0000259" key="9">
    <source>
        <dbReference type="Pfam" id="PF13886"/>
    </source>
</evidence>
<evidence type="ECO:0000256" key="3">
    <source>
        <dbReference type="ARBA" id="ARBA00022692"/>
    </source>
</evidence>
<organism evidence="10 11">
    <name type="scientific">Bemisia tabaci</name>
    <name type="common">Sweetpotato whitefly</name>
    <name type="synonym">Aleurodes tabaci</name>
    <dbReference type="NCBI Taxonomy" id="7038"/>
    <lineage>
        <taxon>Eukaryota</taxon>
        <taxon>Metazoa</taxon>
        <taxon>Ecdysozoa</taxon>
        <taxon>Arthropoda</taxon>
        <taxon>Hexapoda</taxon>
        <taxon>Insecta</taxon>
        <taxon>Pterygota</taxon>
        <taxon>Neoptera</taxon>
        <taxon>Paraneoptera</taxon>
        <taxon>Hemiptera</taxon>
        <taxon>Sternorrhyncha</taxon>
        <taxon>Aleyrodoidea</taxon>
        <taxon>Aleyrodidae</taxon>
        <taxon>Aleyrodinae</taxon>
        <taxon>Bemisia</taxon>
    </lineage>
</organism>
<evidence type="ECO:0000256" key="4">
    <source>
        <dbReference type="ARBA" id="ARBA00022989"/>
    </source>
</evidence>
<evidence type="ECO:0000256" key="2">
    <source>
        <dbReference type="ARBA" id="ARBA00006244"/>
    </source>
</evidence>
<dbReference type="InterPro" id="IPR040236">
    <property type="entry name" value="TMEM198"/>
</dbReference>
<keyword evidence="11" id="KW-1185">Reference proteome</keyword>
<feature type="transmembrane region" description="Helical" evidence="8">
    <location>
        <begin position="104"/>
        <end position="124"/>
    </location>
</feature>
<dbReference type="Proteomes" id="UP001152759">
    <property type="component" value="Chromosome 5"/>
</dbReference>
<evidence type="ECO:0000256" key="5">
    <source>
        <dbReference type="ARBA" id="ARBA00023136"/>
    </source>
</evidence>
<feature type="domain" description="TM7S3/TM198-like" evidence="9">
    <location>
        <begin position="59"/>
        <end position="255"/>
    </location>
</feature>
<sequence>MSADQLVPVGNGPEDVGPPYNVTVGSPTEDTVLVLTENCLQRPVWITSQNDIPTFVLAVLYIIFGILYTLFGYRCFKTVMFLTGFIFGSVLLYLICIQEAVFSTYGNISIALTAGLLFGCITMLVQYVGLFVLGLHSGVLLAVAGIAIASHTPYASTSTWLNVGILMGSAILFALLNLHWPKGLTILGTAVYGGAIQAAACDFMVERFEMVRWIWESVARVSSYNASSSVRHCWFSWFILGLWPLATLTGLCLQCGVTGRGIHHEQTISAKKARKAAQVQQPRTKEQRAEMKQKNYRYLYQIRTAHGDIISQNYVQALQNKGNPKMGTGMTNGESSTLQSDATHVTILPGETGLADERSRDSFGSRYR</sequence>
<proteinExistence type="inferred from homology"/>
<evidence type="ECO:0000313" key="11">
    <source>
        <dbReference type="Proteomes" id="UP001152759"/>
    </source>
</evidence>
<reference evidence="10" key="1">
    <citation type="submission" date="2021-12" db="EMBL/GenBank/DDBJ databases">
        <authorList>
            <person name="King R."/>
        </authorList>
    </citation>
    <scope>NUCLEOTIDE SEQUENCE</scope>
</reference>
<name>A0A9P0F324_BEMTA</name>
<dbReference type="Pfam" id="PF13886">
    <property type="entry name" value="TM7S3_TM198"/>
    <property type="match status" value="1"/>
</dbReference>
<feature type="transmembrane region" description="Helical" evidence="8">
    <location>
        <begin position="79"/>
        <end position="97"/>
    </location>
</feature>
<dbReference type="GO" id="GO:0005886">
    <property type="term" value="C:plasma membrane"/>
    <property type="evidence" value="ECO:0007669"/>
    <property type="project" value="TreeGrafter"/>
</dbReference>
<gene>
    <name evidence="10" type="ORF">BEMITA_LOCUS8655</name>
</gene>
<feature type="transmembrane region" description="Helical" evidence="8">
    <location>
        <begin position="52"/>
        <end position="73"/>
    </location>
</feature>
<protein>
    <recommendedName>
        <fullName evidence="6">Transmembrane protein 198</fullName>
    </recommendedName>
</protein>
<dbReference type="InterPro" id="IPR025256">
    <property type="entry name" value="TM7S3/TM198-like_dom"/>
</dbReference>
<dbReference type="KEGG" id="btab:109034521"/>
<feature type="transmembrane region" description="Helical" evidence="8">
    <location>
        <begin position="160"/>
        <end position="180"/>
    </location>
</feature>
<evidence type="ECO:0000256" key="7">
    <source>
        <dbReference type="SAM" id="MobiDB-lite"/>
    </source>
</evidence>
<evidence type="ECO:0000256" key="1">
    <source>
        <dbReference type="ARBA" id="ARBA00004141"/>
    </source>
</evidence>
<keyword evidence="3 8" id="KW-0812">Transmembrane</keyword>
<keyword evidence="4 8" id="KW-1133">Transmembrane helix</keyword>
<accession>A0A9P0F324</accession>
<keyword evidence="5 8" id="KW-0472">Membrane</keyword>
<dbReference type="AlphaFoldDB" id="A0A9P0F324"/>